<dbReference type="EMBL" id="PFFQ01000012">
    <property type="protein sequence ID" value="PIW18506.1"/>
    <property type="molecule type" value="Genomic_DNA"/>
</dbReference>
<dbReference type="InterPro" id="IPR023614">
    <property type="entry name" value="Porin_dom_sf"/>
</dbReference>
<evidence type="ECO:0000313" key="2">
    <source>
        <dbReference type="Proteomes" id="UP000231019"/>
    </source>
</evidence>
<protein>
    <recommendedName>
        <fullName evidence="3">Porin</fullName>
    </recommendedName>
</protein>
<proteinExistence type="predicted"/>
<dbReference type="SUPFAM" id="SSF56935">
    <property type="entry name" value="Porins"/>
    <property type="match status" value="1"/>
</dbReference>
<reference evidence="1 2" key="1">
    <citation type="submission" date="2017-09" db="EMBL/GenBank/DDBJ databases">
        <title>Depth-based differentiation of microbial function through sediment-hosted aquifers and enrichment of novel symbionts in the deep terrestrial subsurface.</title>
        <authorList>
            <person name="Probst A.J."/>
            <person name="Ladd B."/>
            <person name="Jarett J.K."/>
            <person name="Geller-Mcgrath D.E."/>
            <person name="Sieber C.M."/>
            <person name="Emerson J.B."/>
            <person name="Anantharaman K."/>
            <person name="Thomas B.C."/>
            <person name="Malmstrom R."/>
            <person name="Stieglmeier M."/>
            <person name="Klingl A."/>
            <person name="Woyke T."/>
            <person name="Ryan C.M."/>
            <person name="Banfield J.F."/>
        </authorList>
    </citation>
    <scope>NUCLEOTIDE SEQUENCE [LARGE SCALE GENOMIC DNA]</scope>
    <source>
        <strain evidence="1">CG17_big_fil_post_rev_8_21_14_2_50_48_46</strain>
    </source>
</reference>
<name>A0A2M7G8R6_9BACT</name>
<accession>A0A2M7G8R6</accession>
<evidence type="ECO:0008006" key="3">
    <source>
        <dbReference type="Google" id="ProtNLM"/>
    </source>
</evidence>
<evidence type="ECO:0000313" key="1">
    <source>
        <dbReference type="EMBL" id="PIW18506.1"/>
    </source>
</evidence>
<dbReference type="Proteomes" id="UP000231019">
    <property type="component" value="Unassembled WGS sequence"/>
</dbReference>
<organism evidence="1 2">
    <name type="scientific">bacterium (Candidatus Blackallbacteria) CG17_big_fil_post_rev_8_21_14_2_50_48_46</name>
    <dbReference type="NCBI Taxonomy" id="2014261"/>
    <lineage>
        <taxon>Bacteria</taxon>
        <taxon>Candidatus Blackallbacteria</taxon>
    </lineage>
</organism>
<dbReference type="AlphaFoldDB" id="A0A2M7G8R6"/>
<gene>
    <name evidence="1" type="ORF">COW36_04230</name>
</gene>
<dbReference type="Pfam" id="PF07396">
    <property type="entry name" value="Porin_O_P"/>
    <property type="match status" value="1"/>
</dbReference>
<dbReference type="InterPro" id="IPR010870">
    <property type="entry name" value="Porin_O/P"/>
</dbReference>
<dbReference type="Gene3D" id="2.40.160.10">
    <property type="entry name" value="Porin"/>
    <property type="match status" value="1"/>
</dbReference>
<comment type="caution">
    <text evidence="1">The sequence shown here is derived from an EMBL/GenBank/DDBJ whole genome shotgun (WGS) entry which is preliminary data.</text>
</comment>
<sequence>MRKQLQRLGPLFFFFVLTLPLAAKEDETFRIRGRIQTGWELLADNNTGAWSDELYVRRARLDGRWKPFDWVKLVLELEFAKNVASRDVYAEFKLNPDLELTVGRFKKPFSRLRMMSPWDMLIPERGLLDQHAIDDTKYGGFGARDYGVMLAGDLWGPTFWQDPLKFSWNLGAFNSLPGDTGYHRDFVARGQLRLFKGLLLAVDGSVKLYEESAQLKTASLWGADLKWEWDPFRLQIEGALGDNVNQGSKLWGAHSIVSWEFPLSENLKLIPALMFEVFDPDLSRNQDFACRFAGALNLDIYENIRVLLSVDKTWQELGAAESSLPDPLQVLLQTNLKF</sequence>